<evidence type="ECO:0000313" key="10">
    <source>
        <dbReference type="EMBL" id="SFL88303.1"/>
    </source>
</evidence>
<gene>
    <name evidence="10" type="ORF">SAMN04488054_10775</name>
</gene>
<dbReference type="InterPro" id="IPR050861">
    <property type="entry name" value="Dihydroxyacetone_Kinase"/>
</dbReference>
<dbReference type="EC" id="2.7.1.121" evidence="3"/>
<dbReference type="PROSITE" id="PS51480">
    <property type="entry name" value="DHAL"/>
    <property type="match status" value="1"/>
</dbReference>
<comment type="catalytic activity">
    <reaction evidence="1">
        <text>dihydroxyacetone + phosphoenolpyruvate = dihydroxyacetone phosphate + pyruvate</text>
        <dbReference type="Rhea" id="RHEA:18381"/>
        <dbReference type="ChEBI" id="CHEBI:15361"/>
        <dbReference type="ChEBI" id="CHEBI:16016"/>
        <dbReference type="ChEBI" id="CHEBI:57642"/>
        <dbReference type="ChEBI" id="CHEBI:58702"/>
        <dbReference type="EC" id="2.7.1.121"/>
    </reaction>
</comment>
<dbReference type="GO" id="GO:0047324">
    <property type="term" value="F:phosphoenolpyruvate-glycerone phosphotransferase activity"/>
    <property type="evidence" value="ECO:0007669"/>
    <property type="project" value="UniProtKB-EC"/>
</dbReference>
<dbReference type="InterPro" id="IPR004007">
    <property type="entry name" value="DhaL_dom"/>
</dbReference>
<dbReference type="GO" id="GO:0019563">
    <property type="term" value="P:glycerol catabolic process"/>
    <property type="evidence" value="ECO:0007669"/>
    <property type="project" value="TreeGrafter"/>
</dbReference>
<evidence type="ECO:0000256" key="5">
    <source>
        <dbReference type="ARBA" id="ARBA00022777"/>
    </source>
</evidence>
<protein>
    <recommendedName>
        <fullName evidence="3">phosphoenolpyruvate--glycerone phosphotransferase</fullName>
        <ecNumber evidence="3">2.7.1.121</ecNumber>
    </recommendedName>
</protein>
<dbReference type="SUPFAM" id="SSF101473">
    <property type="entry name" value="DhaL-like"/>
    <property type="match status" value="1"/>
</dbReference>
<dbReference type="PANTHER" id="PTHR28629">
    <property type="entry name" value="TRIOKINASE/FMN CYCLASE"/>
    <property type="match status" value="1"/>
</dbReference>
<dbReference type="Pfam" id="PF02734">
    <property type="entry name" value="Dak2"/>
    <property type="match status" value="1"/>
</dbReference>
<evidence type="ECO:0000256" key="4">
    <source>
        <dbReference type="ARBA" id="ARBA00022679"/>
    </source>
</evidence>
<sequence>MELTLNVMKRWLVTADEKMQNHKEYLSELDQAIGDGDHGHNMARGFQAAVENVKENTEEDIGSLIKAAAMTLISKVGGASGPLYGTAFLKASDEWKGKDSLSQDEFTKGLEAAVEGIKTRGKAESGGKTMLDVWTPVLEYIQHHDIAASDLSAKAKESMQQTENMKAEKGRASYYGEESISHTDPGAYSSYLLFEALAEALDKEEA</sequence>
<accession>A0A1I4LBY4</accession>
<keyword evidence="11" id="KW-1185">Reference proteome</keyword>
<name>A0A1I4LBY4_9BACI</name>
<dbReference type="FunFam" id="1.25.40.340:FF:000002">
    <property type="entry name" value="Dihydroxyacetone kinase, L subunit"/>
    <property type="match status" value="1"/>
</dbReference>
<keyword evidence="6" id="KW-0319">Glycerol metabolism</keyword>
<evidence type="ECO:0000256" key="1">
    <source>
        <dbReference type="ARBA" id="ARBA00001113"/>
    </source>
</evidence>
<dbReference type="EMBL" id="FOTY01000007">
    <property type="protein sequence ID" value="SFL88303.1"/>
    <property type="molecule type" value="Genomic_DNA"/>
</dbReference>
<dbReference type="SMART" id="SM01120">
    <property type="entry name" value="Dak2"/>
    <property type="match status" value="1"/>
</dbReference>
<evidence type="ECO:0000256" key="8">
    <source>
        <dbReference type="ARBA" id="ARBA00055771"/>
    </source>
</evidence>
<evidence type="ECO:0000259" key="9">
    <source>
        <dbReference type="PROSITE" id="PS51480"/>
    </source>
</evidence>
<dbReference type="GO" id="GO:0004371">
    <property type="term" value="F:glycerone kinase activity"/>
    <property type="evidence" value="ECO:0007669"/>
    <property type="project" value="InterPro"/>
</dbReference>
<keyword evidence="5 10" id="KW-0418">Kinase</keyword>
<proteinExistence type="predicted"/>
<dbReference type="RefSeq" id="WP_281244688.1">
    <property type="nucleotide sequence ID" value="NZ_FOTY01000007.1"/>
</dbReference>
<reference evidence="10 11" key="1">
    <citation type="submission" date="2016-10" db="EMBL/GenBank/DDBJ databases">
        <authorList>
            <person name="de Groot N.N."/>
        </authorList>
    </citation>
    <scope>NUCLEOTIDE SEQUENCE [LARGE SCALE GENOMIC DNA]</scope>
    <source>
        <strain evidence="10 11">CGMCC 1.6134</strain>
    </source>
</reference>
<dbReference type="Proteomes" id="UP000199668">
    <property type="component" value="Unassembled WGS sequence"/>
</dbReference>
<dbReference type="GO" id="GO:0005829">
    <property type="term" value="C:cytosol"/>
    <property type="evidence" value="ECO:0007669"/>
    <property type="project" value="TreeGrafter"/>
</dbReference>
<organism evidence="10 11">
    <name type="scientific">Salibacterium qingdaonense</name>
    <dbReference type="NCBI Taxonomy" id="266892"/>
    <lineage>
        <taxon>Bacteria</taxon>
        <taxon>Bacillati</taxon>
        <taxon>Bacillota</taxon>
        <taxon>Bacilli</taxon>
        <taxon>Bacillales</taxon>
        <taxon>Bacillaceae</taxon>
    </lineage>
</organism>
<evidence type="ECO:0000256" key="2">
    <source>
        <dbReference type="ARBA" id="ARBA00004745"/>
    </source>
</evidence>
<dbReference type="InterPro" id="IPR012737">
    <property type="entry name" value="DhaK_L_YcgS"/>
</dbReference>
<dbReference type="AlphaFoldDB" id="A0A1I4LBY4"/>
<dbReference type="InterPro" id="IPR036117">
    <property type="entry name" value="DhaL_dom_sf"/>
</dbReference>
<evidence type="ECO:0000313" key="11">
    <source>
        <dbReference type="Proteomes" id="UP000199668"/>
    </source>
</evidence>
<dbReference type="STRING" id="266892.SAMN04488054_10775"/>
<comment type="function">
    <text evidence="8">ADP-binding subunit of the dihydroxyacetone kinase, which is responsible for the phosphoenolpyruvate (PEP)-dependent phosphorylation of dihydroxyacetone. DhaL-ADP is converted to DhaL-ATP via a phosphoryl group transfer from DhaM and transmits it to dihydroxyacetone binds to DhaK.</text>
</comment>
<feature type="domain" description="DhaL" evidence="9">
    <location>
        <begin position="6"/>
        <end position="199"/>
    </location>
</feature>
<dbReference type="Gene3D" id="1.25.40.340">
    <property type="match status" value="1"/>
</dbReference>
<keyword evidence="4" id="KW-0808">Transferase</keyword>
<dbReference type="NCBIfam" id="TIGR02365">
    <property type="entry name" value="dha_L_ycgS"/>
    <property type="match status" value="1"/>
</dbReference>
<dbReference type="PANTHER" id="PTHR28629:SF4">
    <property type="entry name" value="TRIOKINASE_FMN CYCLASE"/>
    <property type="match status" value="1"/>
</dbReference>
<evidence type="ECO:0000256" key="7">
    <source>
        <dbReference type="ARBA" id="ARBA00046577"/>
    </source>
</evidence>
<comment type="subunit">
    <text evidence="7">Homodimer. The dihydroxyacetone kinase complex is composed of a homodimer of DhaM, a homodimer of DhaK and the subunit DhaL.</text>
</comment>
<evidence type="ECO:0000256" key="6">
    <source>
        <dbReference type="ARBA" id="ARBA00022798"/>
    </source>
</evidence>
<comment type="pathway">
    <text evidence="2">Polyol metabolism; glycerol degradation.</text>
</comment>
<evidence type="ECO:0000256" key="3">
    <source>
        <dbReference type="ARBA" id="ARBA00012095"/>
    </source>
</evidence>